<dbReference type="CTD" id="9826473"/>
<feature type="compositionally biased region" description="Basic and acidic residues" evidence="1">
    <location>
        <begin position="57"/>
        <end position="87"/>
    </location>
</feature>
<dbReference type="GeneID" id="9826473"/>
<reference evidence="2" key="1">
    <citation type="submission" date="2007-07" db="EMBL/GenBank/DDBJ databases">
        <title>PCAP assembly of the Caenorhabditis remanei genome.</title>
        <authorList>
            <consortium name="The Caenorhabditis remanei Sequencing Consortium"/>
            <person name="Wilson R.K."/>
        </authorList>
    </citation>
    <scope>NUCLEOTIDE SEQUENCE [LARGE SCALE GENOMIC DNA]</scope>
    <source>
        <strain evidence="2">PB4641</strain>
    </source>
</reference>
<evidence type="ECO:0000256" key="1">
    <source>
        <dbReference type="SAM" id="MobiDB-lite"/>
    </source>
</evidence>
<dbReference type="STRING" id="31234.E3MUK5"/>
<feature type="region of interest" description="Disordered" evidence="1">
    <location>
        <begin position="1"/>
        <end position="117"/>
    </location>
</feature>
<dbReference type="KEGG" id="crq:GCK72_007547"/>
<dbReference type="HOGENOM" id="CLU_1157346_0_0_1"/>
<dbReference type="InParanoid" id="E3MUK5"/>
<organism evidence="3">
    <name type="scientific">Caenorhabditis remanei</name>
    <name type="common">Caenorhabditis vulgaris</name>
    <dbReference type="NCBI Taxonomy" id="31234"/>
    <lineage>
        <taxon>Eukaryota</taxon>
        <taxon>Metazoa</taxon>
        <taxon>Ecdysozoa</taxon>
        <taxon>Nematoda</taxon>
        <taxon>Chromadorea</taxon>
        <taxon>Rhabditida</taxon>
        <taxon>Rhabditina</taxon>
        <taxon>Rhabditomorpha</taxon>
        <taxon>Rhabditoidea</taxon>
        <taxon>Rhabditidae</taxon>
        <taxon>Peloderinae</taxon>
        <taxon>Caenorhabditis</taxon>
    </lineage>
</organism>
<name>E3MUK5_CAERE</name>
<keyword evidence="3" id="KW-1185">Reference proteome</keyword>
<proteinExistence type="predicted"/>
<protein>
    <submittedName>
        <fullName evidence="2">Uncharacterized protein</fullName>
    </submittedName>
</protein>
<evidence type="ECO:0000313" key="2">
    <source>
        <dbReference type="EMBL" id="EFP09855.1"/>
    </source>
</evidence>
<dbReference type="EMBL" id="DS268480">
    <property type="protein sequence ID" value="EFP09855.1"/>
    <property type="molecule type" value="Genomic_DNA"/>
</dbReference>
<dbReference type="RefSeq" id="XP_003100097.2">
    <property type="nucleotide sequence ID" value="XM_003100049.2"/>
</dbReference>
<gene>
    <name evidence="2" type="ORF">CRE_21369</name>
</gene>
<sequence length="240" mass="27933">MDSPMDSDLIERHDGVTMEFEESNGEEPEEVVKSGEGLVCHRRSSRKTQNNKAQNNNEKDQKENKNEDEKVEKKEEEKVETEQDRKIQGYFEAAISGYPGPPADYVPPELEPPGPDATREEHMAYAFRKQKVTMHSKDYILPYVKDPSVNEKKTIMTMLSKTEFEIKHLRSIFDETRAKMEIRKANGEPLIEEKEMEEEEAPKTKRAKKNGKNRAKKDRQQSRQMRQFQDPSQPGPSNRY</sequence>
<feature type="compositionally biased region" description="Pro residues" evidence="1">
    <location>
        <begin position="99"/>
        <end position="115"/>
    </location>
</feature>
<accession>E3MUK5</accession>
<feature type="compositionally biased region" description="Low complexity" evidence="1">
    <location>
        <begin position="47"/>
        <end position="56"/>
    </location>
</feature>
<feature type="compositionally biased region" description="Basic residues" evidence="1">
    <location>
        <begin position="204"/>
        <end position="217"/>
    </location>
</feature>
<dbReference type="Proteomes" id="UP000008281">
    <property type="component" value="Unassembled WGS sequence"/>
</dbReference>
<feature type="region of interest" description="Disordered" evidence="1">
    <location>
        <begin position="184"/>
        <end position="240"/>
    </location>
</feature>
<feature type="compositionally biased region" description="Polar residues" evidence="1">
    <location>
        <begin position="222"/>
        <end position="240"/>
    </location>
</feature>
<evidence type="ECO:0000313" key="3">
    <source>
        <dbReference type="Proteomes" id="UP000008281"/>
    </source>
</evidence>
<feature type="compositionally biased region" description="Acidic residues" evidence="1">
    <location>
        <begin position="19"/>
        <end position="29"/>
    </location>
</feature>
<dbReference type="AlphaFoldDB" id="E3MUK5"/>